<dbReference type="PANTHER" id="PTHR43671:SF13">
    <property type="entry name" value="SERINE_THREONINE-PROTEIN KINASE NEK2"/>
    <property type="match status" value="1"/>
</dbReference>
<dbReference type="GO" id="GO:0005524">
    <property type="term" value="F:ATP binding"/>
    <property type="evidence" value="ECO:0007669"/>
    <property type="project" value="UniProtKB-KW"/>
</dbReference>
<dbReference type="EC" id="2.7.11.1" evidence="1"/>
<keyword evidence="4" id="KW-0418">Kinase</keyword>
<dbReference type="PANTHER" id="PTHR43671">
    <property type="entry name" value="SERINE/THREONINE-PROTEIN KINASE NEK"/>
    <property type="match status" value="1"/>
</dbReference>
<evidence type="ECO:0000256" key="4">
    <source>
        <dbReference type="ARBA" id="ARBA00022777"/>
    </source>
</evidence>
<evidence type="ECO:0000259" key="7">
    <source>
        <dbReference type="PROSITE" id="PS50011"/>
    </source>
</evidence>
<evidence type="ECO:0000256" key="6">
    <source>
        <dbReference type="SAM" id="Phobius"/>
    </source>
</evidence>
<reference evidence="8 9" key="1">
    <citation type="submission" date="2011-02" db="EMBL/GenBank/DDBJ databases">
        <title>The Genome Sequence of Sphaeroforma arctica JP610.</title>
        <authorList>
            <consortium name="The Broad Institute Genome Sequencing Platform"/>
            <person name="Russ C."/>
            <person name="Cuomo C."/>
            <person name="Young S.K."/>
            <person name="Zeng Q."/>
            <person name="Gargeya S."/>
            <person name="Alvarado L."/>
            <person name="Berlin A."/>
            <person name="Chapman S.B."/>
            <person name="Chen Z."/>
            <person name="Freedman E."/>
            <person name="Gellesch M."/>
            <person name="Goldberg J."/>
            <person name="Griggs A."/>
            <person name="Gujja S."/>
            <person name="Heilman E."/>
            <person name="Heiman D."/>
            <person name="Howarth C."/>
            <person name="Mehta T."/>
            <person name="Neiman D."/>
            <person name="Pearson M."/>
            <person name="Roberts A."/>
            <person name="Saif S."/>
            <person name="Shea T."/>
            <person name="Shenoy N."/>
            <person name="Sisk P."/>
            <person name="Stolte C."/>
            <person name="Sykes S."/>
            <person name="White J."/>
            <person name="Yandava C."/>
            <person name="Burger G."/>
            <person name="Gray M.W."/>
            <person name="Holland P.W.H."/>
            <person name="King N."/>
            <person name="Lang F.B.F."/>
            <person name="Roger A.J."/>
            <person name="Ruiz-Trillo I."/>
            <person name="Haas B."/>
            <person name="Nusbaum C."/>
            <person name="Birren B."/>
        </authorList>
    </citation>
    <scope>NUCLEOTIDE SEQUENCE [LARGE SCALE GENOMIC DNA]</scope>
    <source>
        <strain evidence="8 9">JP610</strain>
    </source>
</reference>
<dbReference type="Gene3D" id="1.10.510.10">
    <property type="entry name" value="Transferase(Phosphotransferase) domain 1"/>
    <property type="match status" value="1"/>
</dbReference>
<dbReference type="STRING" id="667725.A0A0L0EZL9"/>
<dbReference type="Proteomes" id="UP000054560">
    <property type="component" value="Unassembled WGS sequence"/>
</dbReference>
<gene>
    <name evidence="8" type="ORF">SARC_17537</name>
</gene>
<evidence type="ECO:0000256" key="1">
    <source>
        <dbReference type="ARBA" id="ARBA00012513"/>
    </source>
</evidence>
<evidence type="ECO:0000256" key="3">
    <source>
        <dbReference type="ARBA" id="ARBA00022741"/>
    </source>
</evidence>
<evidence type="ECO:0000313" key="9">
    <source>
        <dbReference type="Proteomes" id="UP000054560"/>
    </source>
</evidence>
<feature type="non-terminal residue" evidence="8">
    <location>
        <position position="1"/>
    </location>
</feature>
<dbReference type="eggNOG" id="KOG0598">
    <property type="taxonomic scope" value="Eukaryota"/>
</dbReference>
<accession>A0A0L0EZL9</accession>
<proteinExistence type="predicted"/>
<sequence length="159" mass="18192">EYIPGGDLLQRIPANGFPEMKCLRLFIQLADAVQHIHDLNIVHRDIKNDNIVVDGNGNLRLIDFGFATRVDEAERVDYYVGTTQYMSPEILLYEERHKTKKEMMYPCAVPRRTVATSDLDLMACDVWSAGVVMFTMLTGRCVFVPLLVYMYVYACVSVF</sequence>
<organism evidence="8 9">
    <name type="scientific">Sphaeroforma arctica JP610</name>
    <dbReference type="NCBI Taxonomy" id="667725"/>
    <lineage>
        <taxon>Eukaryota</taxon>
        <taxon>Ichthyosporea</taxon>
        <taxon>Ichthyophonida</taxon>
        <taxon>Sphaeroforma</taxon>
    </lineage>
</organism>
<dbReference type="InterPro" id="IPR008271">
    <property type="entry name" value="Ser/Thr_kinase_AS"/>
</dbReference>
<name>A0A0L0EZL9_9EUKA</name>
<dbReference type="PROSITE" id="PS50011">
    <property type="entry name" value="PROTEIN_KINASE_DOM"/>
    <property type="match status" value="1"/>
</dbReference>
<feature type="domain" description="Protein kinase" evidence="7">
    <location>
        <begin position="1"/>
        <end position="159"/>
    </location>
</feature>
<keyword evidence="6" id="KW-1133">Transmembrane helix</keyword>
<dbReference type="GO" id="GO:0004674">
    <property type="term" value="F:protein serine/threonine kinase activity"/>
    <property type="evidence" value="ECO:0007669"/>
    <property type="project" value="UniProtKB-EC"/>
</dbReference>
<dbReference type="Pfam" id="PF00069">
    <property type="entry name" value="Pkinase"/>
    <property type="match status" value="1"/>
</dbReference>
<feature type="transmembrane region" description="Helical" evidence="6">
    <location>
        <begin position="126"/>
        <end position="152"/>
    </location>
</feature>
<dbReference type="InterPro" id="IPR050660">
    <property type="entry name" value="NEK_Ser/Thr_kinase"/>
</dbReference>
<keyword evidence="6" id="KW-0472">Membrane</keyword>
<dbReference type="GeneID" id="25918041"/>
<keyword evidence="6" id="KW-0812">Transmembrane</keyword>
<evidence type="ECO:0000256" key="2">
    <source>
        <dbReference type="ARBA" id="ARBA00022679"/>
    </source>
</evidence>
<evidence type="ECO:0000256" key="5">
    <source>
        <dbReference type="ARBA" id="ARBA00022840"/>
    </source>
</evidence>
<dbReference type="SMART" id="SM00220">
    <property type="entry name" value="S_TKc"/>
    <property type="match status" value="1"/>
</dbReference>
<keyword evidence="3" id="KW-0547">Nucleotide-binding</keyword>
<dbReference type="OrthoDB" id="10252171at2759"/>
<dbReference type="RefSeq" id="XP_014143847.1">
    <property type="nucleotide sequence ID" value="XM_014288372.1"/>
</dbReference>
<protein>
    <recommendedName>
        <fullName evidence="1">non-specific serine/threonine protein kinase</fullName>
        <ecNumber evidence="1">2.7.11.1</ecNumber>
    </recommendedName>
</protein>
<evidence type="ECO:0000313" key="8">
    <source>
        <dbReference type="EMBL" id="KNC69945.1"/>
    </source>
</evidence>
<dbReference type="SUPFAM" id="SSF56112">
    <property type="entry name" value="Protein kinase-like (PK-like)"/>
    <property type="match status" value="1"/>
</dbReference>
<dbReference type="PROSITE" id="PS00108">
    <property type="entry name" value="PROTEIN_KINASE_ST"/>
    <property type="match status" value="1"/>
</dbReference>
<keyword evidence="5" id="KW-0067">ATP-binding</keyword>
<dbReference type="AlphaFoldDB" id="A0A0L0EZL9"/>
<dbReference type="InterPro" id="IPR011009">
    <property type="entry name" value="Kinase-like_dom_sf"/>
</dbReference>
<dbReference type="EMBL" id="KQ252699">
    <property type="protein sequence ID" value="KNC69945.1"/>
    <property type="molecule type" value="Genomic_DNA"/>
</dbReference>
<keyword evidence="9" id="KW-1185">Reference proteome</keyword>
<keyword evidence="2" id="KW-0808">Transferase</keyword>
<dbReference type="InterPro" id="IPR000719">
    <property type="entry name" value="Prot_kinase_dom"/>
</dbReference>